<accession>A0ABX3IK52</accession>
<comment type="function">
    <text evidence="3 4">Participates actively in the response to hyperosmotic and heat shock by preventing the aggregation of stress-denatured proteins, in association with DnaK and GrpE. It is the nucleotide exchange factor for DnaK and may function as a thermosensor. Unfolded proteins bind initially to DnaJ; upon interaction with the DnaJ-bound protein, DnaK hydrolyzes its bound ATP, resulting in the formation of a stable complex. GrpE releases ADP from DnaK; ATP binding to DnaK triggers the release of the substrate protein, thus completing the reaction cycle. Several rounds of ATP-dependent interactions between DnaJ, DnaK and GrpE are required for fully efficient folding.</text>
</comment>
<dbReference type="EMBL" id="LBFC01000006">
    <property type="protein sequence ID" value="ONN27698.1"/>
    <property type="molecule type" value="Genomic_DNA"/>
</dbReference>
<reference evidence="7 8" key="1">
    <citation type="submission" date="2015-06" db="EMBL/GenBank/DDBJ databases">
        <title>Genome sequencing of Thermotogales isolates from hydrothermal vents.</title>
        <authorList>
            <person name="Haverkamp T.H."/>
            <person name="Kublanov I.V."/>
            <person name="Nesbo C.L."/>
        </authorList>
    </citation>
    <scope>NUCLEOTIDE SEQUENCE [LARGE SCALE GENOMIC DNA]</scope>
    <source>
        <strain evidence="8">ik275mar</strain>
    </source>
</reference>
<evidence type="ECO:0000313" key="7">
    <source>
        <dbReference type="EMBL" id="ONN27698.1"/>
    </source>
</evidence>
<protein>
    <recommendedName>
        <fullName evidence="3 4">Protein GrpE</fullName>
    </recommendedName>
    <alternativeName>
        <fullName evidence="3">HSP-70 cofactor</fullName>
    </alternativeName>
</protein>
<evidence type="ECO:0000256" key="5">
    <source>
        <dbReference type="RuleBase" id="RU004478"/>
    </source>
</evidence>
<evidence type="ECO:0000256" key="1">
    <source>
        <dbReference type="ARBA" id="ARBA00009054"/>
    </source>
</evidence>
<dbReference type="PROSITE" id="PS01071">
    <property type="entry name" value="GRPE"/>
    <property type="match status" value="1"/>
</dbReference>
<keyword evidence="3 4" id="KW-0346">Stress response</keyword>
<feature type="coiled-coil region" evidence="6">
    <location>
        <begin position="3"/>
        <end position="71"/>
    </location>
</feature>
<keyword evidence="3" id="KW-0963">Cytoplasm</keyword>
<comment type="subcellular location">
    <subcellularLocation>
        <location evidence="3">Cytoplasm</location>
    </subcellularLocation>
</comment>
<dbReference type="CDD" id="cd00446">
    <property type="entry name" value="GrpE"/>
    <property type="match status" value="1"/>
</dbReference>
<name>A0ABX3IK52_9BACT</name>
<evidence type="ECO:0000256" key="2">
    <source>
        <dbReference type="ARBA" id="ARBA00023186"/>
    </source>
</evidence>
<organism evidence="7 8">
    <name type="scientific">Thermosipho affectus</name>
    <dbReference type="NCBI Taxonomy" id="660294"/>
    <lineage>
        <taxon>Bacteria</taxon>
        <taxon>Thermotogati</taxon>
        <taxon>Thermotogota</taxon>
        <taxon>Thermotogae</taxon>
        <taxon>Thermotogales</taxon>
        <taxon>Fervidobacteriaceae</taxon>
        <taxon>Thermosipho</taxon>
    </lineage>
</organism>
<dbReference type="PANTHER" id="PTHR21237:SF23">
    <property type="entry name" value="GRPE PROTEIN HOMOLOG, MITOCHONDRIAL"/>
    <property type="match status" value="1"/>
</dbReference>
<proteinExistence type="inferred from homology"/>
<evidence type="ECO:0000313" key="8">
    <source>
        <dbReference type="Proteomes" id="UP000242616"/>
    </source>
</evidence>
<dbReference type="SUPFAM" id="SSF58014">
    <property type="entry name" value="Coiled-coil domain of nucleotide exchange factor GrpE"/>
    <property type="match status" value="1"/>
</dbReference>
<comment type="caution">
    <text evidence="7">The sequence shown here is derived from an EMBL/GenBank/DDBJ whole genome shotgun (WGS) entry which is preliminary data.</text>
</comment>
<dbReference type="SUPFAM" id="SSF51064">
    <property type="entry name" value="Head domain of nucleotide exchange factor GrpE"/>
    <property type="match status" value="1"/>
</dbReference>
<dbReference type="Pfam" id="PF01025">
    <property type="entry name" value="GrpE"/>
    <property type="match status" value="1"/>
</dbReference>
<dbReference type="Proteomes" id="UP000242616">
    <property type="component" value="Unassembled WGS sequence"/>
</dbReference>
<keyword evidence="8" id="KW-1185">Reference proteome</keyword>
<evidence type="ECO:0000256" key="3">
    <source>
        <dbReference type="HAMAP-Rule" id="MF_01151"/>
    </source>
</evidence>
<dbReference type="InterPro" id="IPR000740">
    <property type="entry name" value="GrpE"/>
</dbReference>
<dbReference type="Gene3D" id="2.30.22.10">
    <property type="entry name" value="Head domain of nucleotide exchange factor GrpE"/>
    <property type="match status" value="1"/>
</dbReference>
<dbReference type="HAMAP" id="MF_01151">
    <property type="entry name" value="GrpE"/>
    <property type="match status" value="1"/>
</dbReference>
<evidence type="ECO:0000256" key="6">
    <source>
        <dbReference type="SAM" id="Coils"/>
    </source>
</evidence>
<gene>
    <name evidence="3" type="primary">grpE</name>
    <name evidence="7" type="ORF">XJ44_01595</name>
</gene>
<dbReference type="PRINTS" id="PR00773">
    <property type="entry name" value="GRPEPROTEIN"/>
</dbReference>
<comment type="subunit">
    <text evidence="3">Homodimer.</text>
</comment>
<keyword evidence="2 3" id="KW-0143">Chaperone</keyword>
<comment type="similarity">
    <text evidence="1 3 5">Belongs to the GrpE family.</text>
</comment>
<evidence type="ECO:0000256" key="4">
    <source>
        <dbReference type="RuleBase" id="RU000639"/>
    </source>
</evidence>
<dbReference type="InterPro" id="IPR013805">
    <property type="entry name" value="GrpE_CC"/>
</dbReference>
<keyword evidence="6" id="KW-0175">Coiled coil</keyword>
<dbReference type="PANTHER" id="PTHR21237">
    <property type="entry name" value="GRPE PROTEIN"/>
    <property type="match status" value="1"/>
</dbReference>
<dbReference type="Gene3D" id="3.90.20.20">
    <property type="match status" value="1"/>
</dbReference>
<dbReference type="InterPro" id="IPR009012">
    <property type="entry name" value="GrpE_head"/>
</dbReference>
<sequence length="192" mass="22983">MEVIEVEKEMKNEIKNEEKKEERKEVAKEKKTPEKIVEEQKEKIKKLELQLKEFENYARVLKSQFENYKKDVLKEKEQIAVSTMGRILERFLPILDDFKRSFSNANDEERNTQFYKAIELIYKNLFKLLEGFGLEEVKVGNKFDPFEHEAVERVEDEEKEEYSIVEVVEDGYKFKGRILKPAKVKVSVKPRR</sequence>